<dbReference type="EMBL" id="JADCUA010000011">
    <property type="protein sequence ID" value="KAH9836221.1"/>
    <property type="molecule type" value="Genomic_DNA"/>
</dbReference>
<evidence type="ECO:0000259" key="1">
    <source>
        <dbReference type="Pfam" id="PF18803"/>
    </source>
</evidence>
<comment type="caution">
    <text evidence="2">The sequence shown here is derived from an EMBL/GenBank/DDBJ whole genome shotgun (WGS) entry which is preliminary data.</text>
</comment>
<name>A0ABQ8KG02_9APHY</name>
<keyword evidence="3" id="KW-1185">Reference proteome</keyword>
<evidence type="ECO:0000313" key="2">
    <source>
        <dbReference type="EMBL" id="KAH9836221.1"/>
    </source>
</evidence>
<organism evidence="2 3">
    <name type="scientific">Rhodofomes roseus</name>
    <dbReference type="NCBI Taxonomy" id="34475"/>
    <lineage>
        <taxon>Eukaryota</taxon>
        <taxon>Fungi</taxon>
        <taxon>Dikarya</taxon>
        <taxon>Basidiomycota</taxon>
        <taxon>Agaricomycotina</taxon>
        <taxon>Agaricomycetes</taxon>
        <taxon>Polyporales</taxon>
        <taxon>Rhodofomes</taxon>
    </lineage>
</organism>
<sequence>MGFTAQECPTCDTGGIAEYRCSDCADLQLYCAECTVRHHSRNPLHRLAMWVKTHFCRADLKKLGVRIQLGHPTGERCPNPKRAFNDDFVILDITGVHHVGLDYCDCPQKVHLPHQLMRARLFPATVTNPKTAATYHLMEHFHLLRTQSKISAYEFYQGIARQTDNVSPEDPADRYPAFLRMSRAWSHLKMLKRGGRGHDPSGASGTSPGECAVECPACPQPEKNLPADWKNAPKAKSWLYRLFVGLDANFRLKRKKVSNSTVDPGLNKGYAYFVEETAYKAFLHEFDTKLPPEKNTCHNHDAVKLANIKKVRETDASGVATVECTRHDMKRPCSVGDLQYGERYVNMDYLYFSSLEHHSMPEIVTSYDIACQWSRNLSTRHDIYNAPFDCSHHRINFLIPKFHLPAHQSSCQYDYSFNNTPGVGRTDGEAVERGWAAVNPFATSTKEMGPGHRRDVLDDVFGAYNWGKVRQLAPTLLKKVKTAVDKHVTHQQAFDDFTQVLPAESVQLWTTMVEKWEDDPEHNPNPFAATEPTVTMAAVRRALAEEEAALLHKLTNLPIYRHLTDGHFTRRRLRADVKKLGDHSTDNQRATVLERANALRRKLEAWFKIQQVYIPGAENLRTIQLKKADIQNPAAFNLPLLLPSAISSTLELATSLRDIEWRLRHAQAHDALSDLRKHLRMRSHLYQFKDRFVRGQHANTRARSVIDNVQHKVDEDADRYRRARAALLSLSCTLGKTGWEETLKVLGERDVRGMTAGTEEEEQEQQSEGNRTLSWIWRSTPIVGPEDAHNPDLQEGLRIEWCKSRARANRWDEEVDLLREEMRRVVRYHSWKARQWLDNADARPTLAANAREGLSAYAHRQAEIRTTMRSVCAHGWRYVDALISIGEAELSGEDPPSSITESDISA</sequence>
<dbReference type="CDD" id="cd19757">
    <property type="entry name" value="Bbox1"/>
    <property type="match status" value="1"/>
</dbReference>
<proteinExistence type="predicted"/>
<dbReference type="Proteomes" id="UP000814176">
    <property type="component" value="Unassembled WGS sequence"/>
</dbReference>
<dbReference type="GeneID" id="72001354"/>
<dbReference type="InterPro" id="IPR041457">
    <property type="entry name" value="CxC2_KDZ-assoc"/>
</dbReference>
<gene>
    <name evidence="2" type="ORF">C8Q71DRAFT_708478</name>
</gene>
<dbReference type="Pfam" id="PF18758">
    <property type="entry name" value="KDZ"/>
    <property type="match status" value="1"/>
</dbReference>
<dbReference type="PANTHER" id="PTHR33096:SF1">
    <property type="entry name" value="CXC1-LIKE CYSTEINE CLUSTER ASSOCIATED WITH KDZ TRANSPOSASES DOMAIN-CONTAINING PROTEIN"/>
    <property type="match status" value="1"/>
</dbReference>
<reference evidence="2 3" key="1">
    <citation type="journal article" date="2021" name="Environ. Microbiol.">
        <title>Gene family expansions and transcriptome signatures uncover fungal adaptations to wood decay.</title>
        <authorList>
            <person name="Hage H."/>
            <person name="Miyauchi S."/>
            <person name="Viragh M."/>
            <person name="Drula E."/>
            <person name="Min B."/>
            <person name="Chaduli D."/>
            <person name="Navarro D."/>
            <person name="Favel A."/>
            <person name="Norest M."/>
            <person name="Lesage-Meessen L."/>
            <person name="Balint B."/>
            <person name="Merenyi Z."/>
            <person name="de Eugenio L."/>
            <person name="Morin E."/>
            <person name="Martinez A.T."/>
            <person name="Baldrian P."/>
            <person name="Stursova M."/>
            <person name="Martinez M.J."/>
            <person name="Novotny C."/>
            <person name="Magnuson J.K."/>
            <person name="Spatafora J.W."/>
            <person name="Maurice S."/>
            <person name="Pangilinan J."/>
            <person name="Andreopoulos W."/>
            <person name="LaButti K."/>
            <person name="Hundley H."/>
            <person name="Na H."/>
            <person name="Kuo A."/>
            <person name="Barry K."/>
            <person name="Lipzen A."/>
            <person name="Henrissat B."/>
            <person name="Riley R."/>
            <person name="Ahrendt S."/>
            <person name="Nagy L.G."/>
            <person name="Grigoriev I.V."/>
            <person name="Martin F."/>
            <person name="Rosso M.N."/>
        </authorList>
    </citation>
    <scope>NUCLEOTIDE SEQUENCE [LARGE SCALE GENOMIC DNA]</scope>
    <source>
        <strain evidence="2 3">CIRM-BRFM 1785</strain>
    </source>
</reference>
<accession>A0ABQ8KG02</accession>
<feature type="domain" description="CxC2-like cysteine cluster KDZ transposase-associated" evidence="1">
    <location>
        <begin position="60"/>
        <end position="166"/>
    </location>
</feature>
<protein>
    <recommendedName>
        <fullName evidence="1">CxC2-like cysteine cluster KDZ transposase-associated domain-containing protein</fullName>
    </recommendedName>
</protein>
<dbReference type="Pfam" id="PF18803">
    <property type="entry name" value="CxC2"/>
    <property type="match status" value="1"/>
</dbReference>
<evidence type="ECO:0000313" key="3">
    <source>
        <dbReference type="Proteomes" id="UP000814176"/>
    </source>
</evidence>
<dbReference type="InterPro" id="IPR040521">
    <property type="entry name" value="KDZ"/>
</dbReference>
<dbReference type="RefSeq" id="XP_047778506.1">
    <property type="nucleotide sequence ID" value="XM_047920622.1"/>
</dbReference>
<dbReference type="PANTHER" id="PTHR33096">
    <property type="entry name" value="CXC2 DOMAIN-CONTAINING PROTEIN"/>
    <property type="match status" value="1"/>
</dbReference>